<name>A0A379QIF0_SALER</name>
<keyword evidence="1" id="KW-0732">Signal</keyword>
<feature type="chain" id="PRO_5016565386" evidence="1">
    <location>
        <begin position="18"/>
        <end position="62"/>
    </location>
</feature>
<feature type="signal peptide" evidence="1">
    <location>
        <begin position="1"/>
        <end position="17"/>
    </location>
</feature>
<evidence type="ECO:0000313" key="3">
    <source>
        <dbReference type="Proteomes" id="UP000254597"/>
    </source>
</evidence>
<gene>
    <name evidence="2" type="ORF">NCTC10252_01882</name>
</gene>
<organism evidence="2 3">
    <name type="scientific">Salmonella enterica</name>
    <name type="common">Salmonella choleraesuis</name>
    <dbReference type="NCBI Taxonomy" id="28901"/>
    <lineage>
        <taxon>Bacteria</taxon>
        <taxon>Pseudomonadati</taxon>
        <taxon>Pseudomonadota</taxon>
        <taxon>Gammaproteobacteria</taxon>
        <taxon>Enterobacterales</taxon>
        <taxon>Enterobacteriaceae</taxon>
        <taxon>Salmonella</taxon>
    </lineage>
</organism>
<proteinExistence type="predicted"/>
<dbReference type="EMBL" id="UGWP01000004">
    <property type="protein sequence ID" value="SUF56653.1"/>
    <property type="molecule type" value="Genomic_DNA"/>
</dbReference>
<sequence>MKTVLSAAFAWAIVVHALLDGEPVDAIIDVYPTQEKCVQEMEGQNILGECYEVEKIIHRQAA</sequence>
<protein>
    <submittedName>
        <fullName evidence="2">Protein of uncharacterized function (DUF1482)</fullName>
    </submittedName>
</protein>
<dbReference type="Proteomes" id="UP000254597">
    <property type="component" value="Unassembled WGS sequence"/>
</dbReference>
<reference evidence="2 3" key="1">
    <citation type="submission" date="2018-06" db="EMBL/GenBank/DDBJ databases">
        <authorList>
            <consortium name="Pathogen Informatics"/>
            <person name="Doyle S."/>
        </authorList>
    </citation>
    <scope>NUCLEOTIDE SEQUENCE [LARGE SCALE GENOMIC DNA]</scope>
    <source>
        <strain evidence="2 3">NCTC10252</strain>
    </source>
</reference>
<evidence type="ECO:0000313" key="2">
    <source>
        <dbReference type="EMBL" id="SUF56653.1"/>
    </source>
</evidence>
<dbReference type="InterPro" id="IPR009954">
    <property type="entry name" value="DUF1482"/>
</dbReference>
<accession>A0A379QIF0</accession>
<evidence type="ECO:0000256" key="1">
    <source>
        <dbReference type="SAM" id="SignalP"/>
    </source>
</evidence>
<dbReference type="AlphaFoldDB" id="A0A379QIF0"/>
<dbReference type="Pfam" id="PF07358">
    <property type="entry name" value="DUF1482"/>
    <property type="match status" value="1"/>
</dbReference>